<dbReference type="GO" id="GO:0070124">
    <property type="term" value="P:mitochondrial translational initiation"/>
    <property type="evidence" value="ECO:0007669"/>
    <property type="project" value="TreeGrafter"/>
</dbReference>
<dbReference type="PANTHER" id="PTHR28058:SF1">
    <property type="entry name" value="SMALL RIBOSOMAL SUBUNIT PROTEIN BS1M"/>
    <property type="match status" value="1"/>
</dbReference>
<feature type="region of interest" description="Disordered" evidence="1">
    <location>
        <begin position="48"/>
        <end position="67"/>
    </location>
</feature>
<dbReference type="OrthoDB" id="3913595at2759"/>
<sequence>MASRSVSPGGALLRASRVFSIPAPLPRPMGDLSATAIFNSDTATLPHPTHLSITTPPSSRARGDWGFKRPLPLRSTTKTSTPFIRVEAIDTFEHITEFGSSADHALTLQKWQEMGVPLTIGVKKNTGSYESEYRKSVFEDEIDSTTEPADQFSLTDNARWNYKGPWLAGMTNGDFNAYVTKQVNDKKSDFRKFLRVACARSLTTEARRKAVGEEEPPAAVQPEDVTEDQMTEYVKVLRYDRAELYKLIRVFLDLPPPPQVKAEVYQRMIASMLDKAPEANGSLVPDLPHAPVSVSPYTDSGPPKTHPSAGLAYGLTNAHVYNHPKFGPQSHKSPVKARVVLPRAGGVGNFGAALGVGGFVTAVPSQFGGEGFNRSNLPGAKRTQAAHNALLTLDPNKEGGSKAYVEPSHAQVNPSGKVILTIKPADAEAVAVHEGTTDQIQPTPTISKNSWKVPGLNEAAQAGSIYSSSYGSYGLRGRKGAKAEETLAKQASADVASREMENLLKVEEEPM</sequence>
<dbReference type="AlphaFoldDB" id="A0A1L7XI99"/>
<evidence type="ECO:0000313" key="2">
    <source>
        <dbReference type="EMBL" id="CZR64760.1"/>
    </source>
</evidence>
<accession>A0A1L7XI99</accession>
<proteinExistence type="predicted"/>
<dbReference type="Pfam" id="PF11709">
    <property type="entry name" value="Mit_ribos_Mrp51"/>
    <property type="match status" value="1"/>
</dbReference>
<dbReference type="GO" id="GO:0005763">
    <property type="term" value="C:mitochondrial small ribosomal subunit"/>
    <property type="evidence" value="ECO:0007669"/>
    <property type="project" value="TreeGrafter"/>
</dbReference>
<dbReference type="EMBL" id="FJOG01000028">
    <property type="protein sequence ID" value="CZR64760.1"/>
    <property type="molecule type" value="Genomic_DNA"/>
</dbReference>
<dbReference type="PANTHER" id="PTHR28058">
    <property type="entry name" value="37S RIBOSOMAL PROTEIN MRP51, MITOCHONDRIAL"/>
    <property type="match status" value="1"/>
</dbReference>
<organism evidence="2 3">
    <name type="scientific">Phialocephala subalpina</name>
    <dbReference type="NCBI Taxonomy" id="576137"/>
    <lineage>
        <taxon>Eukaryota</taxon>
        <taxon>Fungi</taxon>
        <taxon>Dikarya</taxon>
        <taxon>Ascomycota</taxon>
        <taxon>Pezizomycotina</taxon>
        <taxon>Leotiomycetes</taxon>
        <taxon>Helotiales</taxon>
        <taxon>Mollisiaceae</taxon>
        <taxon>Phialocephala</taxon>
        <taxon>Phialocephala fortinii species complex</taxon>
    </lineage>
</organism>
<dbReference type="Proteomes" id="UP000184330">
    <property type="component" value="Unassembled WGS sequence"/>
</dbReference>
<name>A0A1L7XI99_9HELO</name>
<dbReference type="InterPro" id="IPR016712">
    <property type="entry name" value="Rbsml_bS1m-like"/>
</dbReference>
<protein>
    <submittedName>
        <fullName evidence="2">Uncharacterized protein</fullName>
    </submittedName>
</protein>
<evidence type="ECO:0000256" key="1">
    <source>
        <dbReference type="SAM" id="MobiDB-lite"/>
    </source>
</evidence>
<reference evidence="2 3" key="1">
    <citation type="submission" date="2016-03" db="EMBL/GenBank/DDBJ databases">
        <authorList>
            <person name="Ploux O."/>
        </authorList>
    </citation>
    <scope>NUCLEOTIDE SEQUENCE [LARGE SCALE GENOMIC DNA]</scope>
    <source>
        <strain evidence="2 3">UAMH 11012</strain>
    </source>
</reference>
<dbReference type="GO" id="GO:0003735">
    <property type="term" value="F:structural constituent of ribosome"/>
    <property type="evidence" value="ECO:0007669"/>
    <property type="project" value="TreeGrafter"/>
</dbReference>
<evidence type="ECO:0000313" key="3">
    <source>
        <dbReference type="Proteomes" id="UP000184330"/>
    </source>
</evidence>
<gene>
    <name evidence="2" type="ORF">PAC_14659</name>
</gene>
<dbReference type="STRING" id="576137.A0A1L7XI99"/>
<keyword evidence="3" id="KW-1185">Reference proteome</keyword>